<sequence length="180" mass="20521">MEFYESTISSRVIYSGKILNLRLDEVKLPNGKTSTREIVDHPGAVAIVALNEKNEVLMVRQYRKPVEEALLEIPAGKIEKEEQSDVCAQRELMEETGFFARNLRHITDFYTSPGFSSERMHLYLARDLEKKARQADDDEYIQLEAVPLEEAIRKIYDGEIKDAKTISGLLLAYNILKGAV</sequence>
<dbReference type="AlphaFoldDB" id="A0A3G2R5H2"/>
<evidence type="ECO:0000256" key="2">
    <source>
        <dbReference type="ARBA" id="ARBA00022801"/>
    </source>
</evidence>
<dbReference type="PROSITE" id="PS00893">
    <property type="entry name" value="NUDIX_BOX"/>
    <property type="match status" value="1"/>
</dbReference>
<evidence type="ECO:0000259" key="3">
    <source>
        <dbReference type="PROSITE" id="PS51462"/>
    </source>
</evidence>
<dbReference type="FunFam" id="3.90.79.10:FF:000024">
    <property type="entry name" value="ADP-ribose pyrophosphatase"/>
    <property type="match status" value="1"/>
</dbReference>
<feature type="domain" description="Nudix hydrolase" evidence="3">
    <location>
        <begin position="40"/>
        <end position="173"/>
    </location>
</feature>
<dbReference type="PROSITE" id="PS51462">
    <property type="entry name" value="NUDIX"/>
    <property type="match status" value="1"/>
</dbReference>
<dbReference type="InterPro" id="IPR015797">
    <property type="entry name" value="NUDIX_hydrolase-like_dom_sf"/>
</dbReference>
<reference evidence="4 5" key="1">
    <citation type="submission" date="2018-10" db="EMBL/GenBank/DDBJ databases">
        <authorList>
            <person name="Zhang X."/>
        </authorList>
    </citation>
    <scope>NUCLEOTIDE SEQUENCE [LARGE SCALE GENOMIC DNA]</scope>
    <source>
        <strain evidence="4 5">SK-G1</strain>
    </source>
</reference>
<dbReference type="InterPro" id="IPR020084">
    <property type="entry name" value="NUDIX_hydrolase_CS"/>
</dbReference>
<evidence type="ECO:0000256" key="1">
    <source>
        <dbReference type="ARBA" id="ARBA00001946"/>
    </source>
</evidence>
<dbReference type="GO" id="GO:0006753">
    <property type="term" value="P:nucleoside phosphate metabolic process"/>
    <property type="evidence" value="ECO:0007669"/>
    <property type="project" value="TreeGrafter"/>
</dbReference>
<name>A0A3G2R5H2_9FIRM</name>
<gene>
    <name evidence="4" type="ORF">D2962_08715</name>
</gene>
<dbReference type="Pfam" id="PF00293">
    <property type="entry name" value="NUDIX"/>
    <property type="match status" value="1"/>
</dbReference>
<comment type="cofactor">
    <cofactor evidence="1">
        <name>Mg(2+)</name>
        <dbReference type="ChEBI" id="CHEBI:18420"/>
    </cofactor>
</comment>
<dbReference type="Gene3D" id="3.90.79.10">
    <property type="entry name" value="Nucleoside Triphosphate Pyrophosphohydrolase"/>
    <property type="match status" value="1"/>
</dbReference>
<dbReference type="KEGG" id="bacg:D2962_08715"/>
<organism evidence="4 5">
    <name type="scientific">Biomaibacter acetigenes</name>
    <dbReference type="NCBI Taxonomy" id="2316383"/>
    <lineage>
        <taxon>Bacteria</taxon>
        <taxon>Bacillati</taxon>
        <taxon>Bacillota</taxon>
        <taxon>Clostridia</taxon>
        <taxon>Thermosediminibacterales</taxon>
        <taxon>Tepidanaerobacteraceae</taxon>
        <taxon>Biomaibacter</taxon>
    </lineage>
</organism>
<proteinExistence type="predicted"/>
<dbReference type="EMBL" id="CP033169">
    <property type="protein sequence ID" value="AYO30690.1"/>
    <property type="molecule type" value="Genomic_DNA"/>
</dbReference>
<dbReference type="RefSeq" id="WP_120765529.1">
    <property type="nucleotide sequence ID" value="NZ_CP033169.1"/>
</dbReference>
<dbReference type="PANTHER" id="PTHR11839:SF18">
    <property type="entry name" value="NUDIX HYDROLASE DOMAIN-CONTAINING PROTEIN"/>
    <property type="match status" value="1"/>
</dbReference>
<dbReference type="GO" id="GO:0019693">
    <property type="term" value="P:ribose phosphate metabolic process"/>
    <property type="evidence" value="ECO:0007669"/>
    <property type="project" value="TreeGrafter"/>
</dbReference>
<dbReference type="Proteomes" id="UP000280960">
    <property type="component" value="Chromosome"/>
</dbReference>
<keyword evidence="2" id="KW-0378">Hydrolase</keyword>
<evidence type="ECO:0000313" key="5">
    <source>
        <dbReference type="Proteomes" id="UP000280960"/>
    </source>
</evidence>
<dbReference type="SUPFAM" id="SSF55811">
    <property type="entry name" value="Nudix"/>
    <property type="match status" value="1"/>
</dbReference>
<evidence type="ECO:0000313" key="4">
    <source>
        <dbReference type="EMBL" id="AYO30690.1"/>
    </source>
</evidence>
<dbReference type="GO" id="GO:0005829">
    <property type="term" value="C:cytosol"/>
    <property type="evidence" value="ECO:0007669"/>
    <property type="project" value="TreeGrafter"/>
</dbReference>
<dbReference type="InterPro" id="IPR000086">
    <property type="entry name" value="NUDIX_hydrolase_dom"/>
</dbReference>
<dbReference type="GO" id="GO:0016787">
    <property type="term" value="F:hydrolase activity"/>
    <property type="evidence" value="ECO:0007669"/>
    <property type="project" value="UniProtKB-KW"/>
</dbReference>
<dbReference type="PANTHER" id="PTHR11839">
    <property type="entry name" value="UDP/ADP-SUGAR PYROPHOSPHATASE"/>
    <property type="match status" value="1"/>
</dbReference>
<accession>A0A3G2R5H2</accession>
<keyword evidence="5" id="KW-1185">Reference proteome</keyword>
<protein>
    <submittedName>
        <fullName evidence="4">NUDIX domain-containing protein</fullName>
    </submittedName>
</protein>